<dbReference type="AlphaFoldDB" id="A0A7L4YK39"/>
<gene>
    <name evidence="1" type="ORF">EK0264_03725</name>
</gene>
<proteinExistence type="predicted"/>
<evidence type="ECO:0000313" key="1">
    <source>
        <dbReference type="EMBL" id="QHB99479.1"/>
    </source>
</evidence>
<dbReference type="OrthoDB" id="4955076at2"/>
<reference evidence="1 2" key="1">
    <citation type="journal article" date="2018" name="Int. J. Syst. Evol. Microbiol.">
        <title>Epidermidibacterium keratini gen. nov., sp. nov., a member of the family Sporichthyaceae, isolated from keratin epidermis.</title>
        <authorList>
            <person name="Lee D.G."/>
            <person name="Trujillo M.E."/>
            <person name="Kang S."/>
            <person name="Nam J.J."/>
            <person name="Kim Y.J."/>
        </authorList>
    </citation>
    <scope>NUCLEOTIDE SEQUENCE [LARGE SCALE GENOMIC DNA]</scope>
    <source>
        <strain evidence="1 2">EPI-7</strain>
    </source>
</reference>
<dbReference type="KEGG" id="eke:EK0264_03725"/>
<evidence type="ECO:0000313" key="2">
    <source>
        <dbReference type="Proteomes" id="UP000463857"/>
    </source>
</evidence>
<keyword evidence="2" id="KW-1185">Reference proteome</keyword>
<dbReference type="Proteomes" id="UP000463857">
    <property type="component" value="Chromosome"/>
</dbReference>
<protein>
    <submittedName>
        <fullName evidence="1">Uncharacterized protein</fullName>
    </submittedName>
</protein>
<sequence>MAKLKATVIVRNPKTGAVTALLAGSAVPDWAEGLVGDHLLEQERKAPAKRPAPKSDDK</sequence>
<organism evidence="1 2">
    <name type="scientific">Epidermidibacterium keratini</name>
    <dbReference type="NCBI Taxonomy" id="1891644"/>
    <lineage>
        <taxon>Bacteria</taxon>
        <taxon>Bacillati</taxon>
        <taxon>Actinomycetota</taxon>
        <taxon>Actinomycetes</taxon>
        <taxon>Sporichthyales</taxon>
        <taxon>Sporichthyaceae</taxon>
        <taxon>Epidermidibacterium</taxon>
    </lineage>
</organism>
<dbReference type="RefSeq" id="WP_159543074.1">
    <property type="nucleotide sequence ID" value="NZ_CP047156.1"/>
</dbReference>
<accession>A0A7L4YK39</accession>
<dbReference type="EMBL" id="CP047156">
    <property type="protein sequence ID" value="QHB99479.1"/>
    <property type="molecule type" value="Genomic_DNA"/>
</dbReference>
<dbReference type="InParanoid" id="A0A7L4YK39"/>
<name>A0A7L4YK39_9ACTN</name>